<evidence type="ECO:0000256" key="1">
    <source>
        <dbReference type="SAM" id="MobiDB-lite"/>
    </source>
</evidence>
<sequence length="181" mass="20405">MRHPMLCTRSISQITTSVRTIGDPEYTEFVDEIGEDKSGARREINIIDNISDVTDAIDFLFPPHILADPEECIQRAFLSSRNVFVDKFNDVVQKHCQENEIMIQESYFSSDVLKEAGQVPADAPEQTPTCLAMLIHPNTPPHRLDLQVNAICAAQRNMSVEKGADPTHERSPLPPSHHFRL</sequence>
<proteinExistence type="predicted"/>
<evidence type="ECO:0008006" key="4">
    <source>
        <dbReference type="Google" id="ProtNLM"/>
    </source>
</evidence>
<dbReference type="Proteomes" id="UP000714275">
    <property type="component" value="Unassembled WGS sequence"/>
</dbReference>
<name>A0A9P7D2K0_9AGAM</name>
<organism evidence="2 3">
    <name type="scientific">Suillus placidus</name>
    <dbReference type="NCBI Taxonomy" id="48579"/>
    <lineage>
        <taxon>Eukaryota</taxon>
        <taxon>Fungi</taxon>
        <taxon>Dikarya</taxon>
        <taxon>Basidiomycota</taxon>
        <taxon>Agaricomycotina</taxon>
        <taxon>Agaricomycetes</taxon>
        <taxon>Agaricomycetidae</taxon>
        <taxon>Boletales</taxon>
        <taxon>Suillineae</taxon>
        <taxon>Suillaceae</taxon>
        <taxon>Suillus</taxon>
    </lineage>
</organism>
<keyword evidence="3" id="KW-1185">Reference proteome</keyword>
<feature type="region of interest" description="Disordered" evidence="1">
    <location>
        <begin position="160"/>
        <end position="181"/>
    </location>
</feature>
<dbReference type="EMBL" id="JABBWD010000018">
    <property type="protein sequence ID" value="KAG1777900.1"/>
    <property type="molecule type" value="Genomic_DNA"/>
</dbReference>
<dbReference type="OrthoDB" id="3366231at2759"/>
<evidence type="ECO:0000313" key="2">
    <source>
        <dbReference type="EMBL" id="KAG1777900.1"/>
    </source>
</evidence>
<evidence type="ECO:0000313" key="3">
    <source>
        <dbReference type="Proteomes" id="UP000714275"/>
    </source>
</evidence>
<accession>A0A9P7D2K0</accession>
<feature type="compositionally biased region" description="Basic and acidic residues" evidence="1">
    <location>
        <begin position="162"/>
        <end position="171"/>
    </location>
</feature>
<gene>
    <name evidence="2" type="ORF">EV702DRAFT_199802</name>
</gene>
<reference evidence="2" key="1">
    <citation type="journal article" date="2020" name="New Phytol.">
        <title>Comparative genomics reveals dynamic genome evolution in host specialist ectomycorrhizal fungi.</title>
        <authorList>
            <person name="Lofgren L.A."/>
            <person name="Nguyen N.H."/>
            <person name="Vilgalys R."/>
            <person name="Ruytinx J."/>
            <person name="Liao H.L."/>
            <person name="Branco S."/>
            <person name="Kuo A."/>
            <person name="LaButti K."/>
            <person name="Lipzen A."/>
            <person name="Andreopoulos W."/>
            <person name="Pangilinan J."/>
            <person name="Riley R."/>
            <person name="Hundley H."/>
            <person name="Na H."/>
            <person name="Barry K."/>
            <person name="Grigoriev I.V."/>
            <person name="Stajich J.E."/>
            <person name="Kennedy P.G."/>
        </authorList>
    </citation>
    <scope>NUCLEOTIDE SEQUENCE</scope>
    <source>
        <strain evidence="2">DOB743</strain>
    </source>
</reference>
<dbReference type="AlphaFoldDB" id="A0A9P7D2K0"/>
<comment type="caution">
    <text evidence="2">The sequence shown here is derived from an EMBL/GenBank/DDBJ whole genome shotgun (WGS) entry which is preliminary data.</text>
</comment>
<protein>
    <recommendedName>
        <fullName evidence="4">ATP-dependent DNA helicase</fullName>
    </recommendedName>
</protein>